<protein>
    <submittedName>
        <fullName evidence="3">Uncharacterized protein</fullName>
    </submittedName>
</protein>
<accession>A0A060UU36</accession>
<feature type="transmembrane region" description="Helical" evidence="2">
    <location>
        <begin position="20"/>
        <end position="41"/>
    </location>
</feature>
<feature type="transmembrane region" description="Helical" evidence="2">
    <location>
        <begin position="196"/>
        <end position="214"/>
    </location>
</feature>
<dbReference type="EMBL" id="CCCS020000034">
    <property type="protein sequence ID" value="CDQ10059.1"/>
    <property type="molecule type" value="Genomic_DNA"/>
</dbReference>
<dbReference type="RefSeq" id="WP_085537818.1">
    <property type="nucleotide sequence ID" value="NZ_CCCS020000034.1"/>
</dbReference>
<evidence type="ECO:0000313" key="4">
    <source>
        <dbReference type="EMBL" id="SMH64020.1"/>
    </source>
</evidence>
<evidence type="ECO:0000256" key="1">
    <source>
        <dbReference type="SAM" id="MobiDB-lite"/>
    </source>
</evidence>
<evidence type="ECO:0000256" key="2">
    <source>
        <dbReference type="SAM" id="Phobius"/>
    </source>
</evidence>
<reference evidence="3" key="2">
    <citation type="submission" date="2014-07" db="EMBL/GenBank/DDBJ databases">
        <title>Initial genome analysis of the psychrotolerant acidophile Acidithiobacillus ferrivorans CF27: insights into iron and sulfur oxidation pathways and into biofilm formation.</title>
        <authorList>
            <person name="Talla E."/>
            <person name="Hedrich S."/>
            <person name="Mangenot S."/>
            <person name="Ji B."/>
            <person name="Johnson D.B."/>
            <person name="Barbe V."/>
            <person name="Bonnefoy V."/>
        </authorList>
    </citation>
    <scope>NUCLEOTIDE SEQUENCE [LARGE SCALE GENOMIC DNA]</scope>
    <source>
        <strain evidence="3">CF27</strain>
    </source>
</reference>
<organism evidence="3">
    <name type="scientific">Acidithiobacillus ferrivorans</name>
    <dbReference type="NCBI Taxonomy" id="160808"/>
    <lineage>
        <taxon>Bacteria</taxon>
        <taxon>Pseudomonadati</taxon>
        <taxon>Pseudomonadota</taxon>
        <taxon>Acidithiobacillia</taxon>
        <taxon>Acidithiobacillales</taxon>
        <taxon>Acidithiobacillaceae</taxon>
        <taxon>Acidithiobacillus</taxon>
    </lineage>
</organism>
<evidence type="ECO:0000313" key="5">
    <source>
        <dbReference type="Proteomes" id="UP000193925"/>
    </source>
</evidence>
<sequence length="247" mass="26861">MFITYSHIPDNVYHFIKRQLQMLAPILIISLFSGVALATTVQVGGWSITGLTPGVAQIIGNTKVSSDANAVTVEKSVNAAAALDGYSDAHLGAWEGKTIHSSLQTISEYNKAGYRLLEYNGLILLCFVVFFAATGALLTMSRKRHTKNRSMIFILHSARILAVAVSCALIVLGYFYVIGSINYSHCSAEVSRRIPLLLWSPMLGIVLISLIAFYTSETYRKKHDGGSNKAPDISGSVKPNRHTSPTP</sequence>
<keyword evidence="2" id="KW-0472">Membrane</keyword>
<dbReference type="EMBL" id="LT841305">
    <property type="protein sequence ID" value="SMH64020.1"/>
    <property type="molecule type" value="Genomic_DNA"/>
</dbReference>
<reference evidence="4 5" key="3">
    <citation type="submission" date="2017-03" db="EMBL/GenBank/DDBJ databases">
        <authorList>
            <person name="Regsiter A."/>
            <person name="William W."/>
        </authorList>
    </citation>
    <scope>NUCLEOTIDE SEQUENCE [LARGE SCALE GENOMIC DNA]</scope>
    <source>
        <strain evidence="4">PRJEB5721</strain>
    </source>
</reference>
<name>A0A060UU36_9PROT</name>
<dbReference type="Proteomes" id="UP000193925">
    <property type="component" value="Chromosome AFERRI"/>
</dbReference>
<reference evidence="3" key="1">
    <citation type="submission" date="2014-03" db="EMBL/GenBank/DDBJ databases">
        <authorList>
            <person name="Genoscope - CEA"/>
        </authorList>
    </citation>
    <scope>NUCLEOTIDE SEQUENCE [LARGE SCALE GENOMIC DNA]</scope>
    <source>
        <strain evidence="3">CF27</strain>
    </source>
</reference>
<proteinExistence type="predicted"/>
<dbReference type="AlphaFoldDB" id="A0A060UU36"/>
<feature type="region of interest" description="Disordered" evidence="1">
    <location>
        <begin position="221"/>
        <end position="247"/>
    </location>
</feature>
<feature type="transmembrane region" description="Helical" evidence="2">
    <location>
        <begin position="119"/>
        <end position="140"/>
    </location>
</feature>
<feature type="transmembrane region" description="Helical" evidence="2">
    <location>
        <begin position="152"/>
        <end position="176"/>
    </location>
</feature>
<keyword evidence="2" id="KW-1133">Transmembrane helix</keyword>
<evidence type="ECO:0000313" key="3">
    <source>
        <dbReference type="EMBL" id="CDQ10059.1"/>
    </source>
</evidence>
<gene>
    <name evidence="4" type="ORF">AFERRI_10053</name>
    <name evidence="3" type="ORF">AFERRI_40011</name>
</gene>
<keyword evidence="2" id="KW-0812">Transmembrane</keyword>
<keyword evidence="5" id="KW-1185">Reference proteome</keyword>